<accession>A0AAD5YXF9</accession>
<keyword evidence="3" id="KW-0436">Ligase</keyword>
<dbReference type="PANTHER" id="PTHR22594">
    <property type="entry name" value="ASPARTYL/LYSYL-TRNA SYNTHETASE"/>
    <property type="match status" value="1"/>
</dbReference>
<dbReference type="InterPro" id="IPR012340">
    <property type="entry name" value="NA-bd_OB-fold"/>
</dbReference>
<reference evidence="9" key="1">
    <citation type="submission" date="2022-07" db="EMBL/GenBank/DDBJ databases">
        <title>Genome Sequence of Leucocoprinus birnbaumii.</title>
        <authorList>
            <person name="Buettner E."/>
        </authorList>
    </citation>
    <scope>NUCLEOTIDE SEQUENCE</scope>
    <source>
        <strain evidence="9">VT141</strain>
    </source>
</reference>
<dbReference type="InterPro" id="IPR004365">
    <property type="entry name" value="NA-bd_OB_tRNA"/>
</dbReference>
<dbReference type="NCBIfam" id="TIGR00457">
    <property type="entry name" value="asnS"/>
    <property type="match status" value="1"/>
</dbReference>
<evidence type="ECO:0000256" key="5">
    <source>
        <dbReference type="ARBA" id="ARBA00022840"/>
    </source>
</evidence>
<dbReference type="PRINTS" id="PR01042">
    <property type="entry name" value="TRNASYNTHASP"/>
</dbReference>
<evidence type="ECO:0000256" key="6">
    <source>
        <dbReference type="ARBA" id="ARBA00022917"/>
    </source>
</evidence>
<dbReference type="SUPFAM" id="SSF55681">
    <property type="entry name" value="Class II aaRS and biotin synthetases"/>
    <property type="match status" value="1"/>
</dbReference>
<keyword evidence="4" id="KW-0547">Nucleotide-binding</keyword>
<dbReference type="InterPro" id="IPR045864">
    <property type="entry name" value="aa-tRNA-synth_II/BPL/LPL"/>
</dbReference>
<dbReference type="InterPro" id="IPR002312">
    <property type="entry name" value="Asp/Asn-tRNA-synth_IIb"/>
</dbReference>
<dbReference type="InterPro" id="IPR006195">
    <property type="entry name" value="aa-tRNA-synth_II"/>
</dbReference>
<dbReference type="Proteomes" id="UP001213000">
    <property type="component" value="Unassembled WGS sequence"/>
</dbReference>
<evidence type="ECO:0000313" key="10">
    <source>
        <dbReference type="Proteomes" id="UP001213000"/>
    </source>
</evidence>
<organism evidence="9 10">
    <name type="scientific">Leucocoprinus birnbaumii</name>
    <dbReference type="NCBI Taxonomy" id="56174"/>
    <lineage>
        <taxon>Eukaryota</taxon>
        <taxon>Fungi</taxon>
        <taxon>Dikarya</taxon>
        <taxon>Basidiomycota</taxon>
        <taxon>Agaricomycotina</taxon>
        <taxon>Agaricomycetes</taxon>
        <taxon>Agaricomycetidae</taxon>
        <taxon>Agaricales</taxon>
        <taxon>Agaricineae</taxon>
        <taxon>Agaricaceae</taxon>
        <taxon>Leucocoprinus</taxon>
    </lineage>
</organism>
<dbReference type="GO" id="GO:0005739">
    <property type="term" value="C:mitochondrion"/>
    <property type="evidence" value="ECO:0007669"/>
    <property type="project" value="TreeGrafter"/>
</dbReference>
<dbReference type="GO" id="GO:0005524">
    <property type="term" value="F:ATP binding"/>
    <property type="evidence" value="ECO:0007669"/>
    <property type="project" value="UniProtKB-KW"/>
</dbReference>
<name>A0AAD5YXF9_9AGAR</name>
<evidence type="ECO:0000256" key="2">
    <source>
        <dbReference type="ARBA" id="ARBA00012816"/>
    </source>
</evidence>
<dbReference type="AlphaFoldDB" id="A0AAD5YXF9"/>
<comment type="caution">
    <text evidence="9">The sequence shown here is derived from an EMBL/GenBank/DDBJ whole genome shotgun (WGS) entry which is preliminary data.</text>
</comment>
<dbReference type="SUPFAM" id="SSF50249">
    <property type="entry name" value="Nucleic acid-binding proteins"/>
    <property type="match status" value="1"/>
</dbReference>
<evidence type="ECO:0000259" key="8">
    <source>
        <dbReference type="PROSITE" id="PS50862"/>
    </source>
</evidence>
<dbReference type="Pfam" id="PF00152">
    <property type="entry name" value="tRNA-synt_2"/>
    <property type="match status" value="1"/>
</dbReference>
<dbReference type="CDD" id="cd04318">
    <property type="entry name" value="EcAsnRS_like_N"/>
    <property type="match status" value="1"/>
</dbReference>
<evidence type="ECO:0000256" key="4">
    <source>
        <dbReference type="ARBA" id="ARBA00022741"/>
    </source>
</evidence>
<dbReference type="InterPro" id="IPR004364">
    <property type="entry name" value="Aa-tRNA-synt_II"/>
</dbReference>
<sequence length="548" mass="61343">MLLRRLYSTASHSGGFQLPQTIRQLLSTSNKEIHGISVTGWIKSIRKQKNLTFAVVSDGTTADGLQAVVLKQDGTAPEVMKRLTNGTTVRLTGNLLRSPGRGQEWEFVVQEGSKGAIEILGDCDIDACSHSLKVIPALTPCSQTYPIQKKTLSTEYLRDNAYLRARTSHIAAMLRLRDNISRSLSRTFEVPPVYAVTEFSKLTIRPQKSQGFTYTHTPVITGNDCEGAGEAFRIASLPASDPDSQATPPEFFSRPAYLTVSHQLHLESLTTALSRVYTLSPCFRAERSMTGRHLAEFWMLEAEWNLVTRLESVEEICAFLENLIRSSVDLDSPDITKIWAERENGGLKSKDYKTLREAFDDAKTWRRMTYTEAIEALSSEHAKGHQKFEFEPKWGESLSSEHERWLSEVHVGGPVFVTNYPIGLKPFYMRVNEDNKTVACFDLLVPRIGELVGGSVREERLDVLTRRMLEHGLLPPTPDDGVDGAVGEEETTALNDSTYKWYADLRKYGGAPHGGFGLGFERLISWVSGIDNVKECIGMPRWTGRMIM</sequence>
<dbReference type="PROSITE" id="PS50862">
    <property type="entry name" value="AA_TRNA_LIGASE_II"/>
    <property type="match status" value="1"/>
</dbReference>
<dbReference type="EMBL" id="JANIEX010000215">
    <property type="protein sequence ID" value="KAJ3570851.1"/>
    <property type="molecule type" value="Genomic_DNA"/>
</dbReference>
<comment type="similarity">
    <text evidence="1">Belongs to the class-II aminoacyl-tRNA synthetase family.</text>
</comment>
<dbReference type="InterPro" id="IPR004522">
    <property type="entry name" value="Asn-tRNA-ligase"/>
</dbReference>
<dbReference type="Gene3D" id="2.40.50.140">
    <property type="entry name" value="Nucleic acid-binding proteins"/>
    <property type="match status" value="1"/>
</dbReference>
<dbReference type="PANTHER" id="PTHR22594:SF34">
    <property type="entry name" value="ASPARAGINE--TRNA LIGASE, MITOCHONDRIAL-RELATED"/>
    <property type="match status" value="1"/>
</dbReference>
<dbReference type="GO" id="GO:0003676">
    <property type="term" value="F:nucleic acid binding"/>
    <property type="evidence" value="ECO:0007669"/>
    <property type="project" value="InterPro"/>
</dbReference>
<keyword evidence="10" id="KW-1185">Reference proteome</keyword>
<keyword evidence="5" id="KW-0067">ATP-binding</keyword>
<dbReference type="EC" id="6.1.1.22" evidence="2"/>
<gene>
    <name evidence="9" type="ORF">NP233_g4127</name>
</gene>
<dbReference type="GO" id="GO:0004816">
    <property type="term" value="F:asparagine-tRNA ligase activity"/>
    <property type="evidence" value="ECO:0007669"/>
    <property type="project" value="UniProtKB-EC"/>
</dbReference>
<dbReference type="GO" id="GO:0006421">
    <property type="term" value="P:asparaginyl-tRNA aminoacylation"/>
    <property type="evidence" value="ECO:0007669"/>
    <property type="project" value="InterPro"/>
</dbReference>
<evidence type="ECO:0000256" key="7">
    <source>
        <dbReference type="ARBA" id="ARBA00023146"/>
    </source>
</evidence>
<evidence type="ECO:0000256" key="1">
    <source>
        <dbReference type="ARBA" id="ARBA00008226"/>
    </source>
</evidence>
<keyword evidence="6" id="KW-0648">Protein biosynthesis</keyword>
<proteinExistence type="inferred from homology"/>
<dbReference type="Pfam" id="PF01336">
    <property type="entry name" value="tRNA_anti-codon"/>
    <property type="match status" value="1"/>
</dbReference>
<evidence type="ECO:0000256" key="3">
    <source>
        <dbReference type="ARBA" id="ARBA00022598"/>
    </source>
</evidence>
<protein>
    <recommendedName>
        <fullName evidence="2">asparagine--tRNA ligase</fullName>
        <ecNumber evidence="2">6.1.1.22</ecNumber>
    </recommendedName>
</protein>
<feature type="domain" description="Aminoacyl-transfer RNA synthetases class-II family profile" evidence="8">
    <location>
        <begin position="208"/>
        <end position="540"/>
    </location>
</feature>
<dbReference type="Gene3D" id="3.30.930.10">
    <property type="entry name" value="Bira Bifunctional Protein, Domain 2"/>
    <property type="match status" value="1"/>
</dbReference>
<evidence type="ECO:0000313" key="9">
    <source>
        <dbReference type="EMBL" id="KAJ3570851.1"/>
    </source>
</evidence>
<keyword evidence="7" id="KW-0030">Aminoacyl-tRNA synthetase</keyword>